<comment type="catalytic activity">
    <reaction evidence="7">
        <text>3-phosphoshikimate + phosphoenolpyruvate = 5-O-(1-carboxyvinyl)-3-phosphoshikimate + phosphate</text>
        <dbReference type="Rhea" id="RHEA:21256"/>
        <dbReference type="ChEBI" id="CHEBI:43474"/>
        <dbReference type="ChEBI" id="CHEBI:57701"/>
        <dbReference type="ChEBI" id="CHEBI:58702"/>
        <dbReference type="ChEBI" id="CHEBI:145989"/>
        <dbReference type="EC" id="2.5.1.19"/>
    </reaction>
    <physiologicalReaction direction="left-to-right" evidence="7">
        <dbReference type="Rhea" id="RHEA:21257"/>
    </physiologicalReaction>
</comment>
<gene>
    <name evidence="8 11" type="primary">aroA</name>
    <name evidence="11" type="ORF">KEC57_14840</name>
</gene>
<keyword evidence="12" id="KW-1185">Reference proteome</keyword>
<evidence type="ECO:0000256" key="7">
    <source>
        <dbReference type="ARBA" id="ARBA00044633"/>
    </source>
</evidence>
<feature type="binding site" evidence="8">
    <location>
        <position position="38"/>
    </location>
    <ligand>
        <name>3-phosphoshikimate</name>
        <dbReference type="ChEBI" id="CHEBI:145989"/>
    </ligand>
</feature>
<evidence type="ECO:0000313" key="12">
    <source>
        <dbReference type="Proteomes" id="UP001139354"/>
    </source>
</evidence>
<feature type="binding site" evidence="8">
    <location>
        <position position="330"/>
    </location>
    <ligand>
        <name>3-phosphoshikimate</name>
        <dbReference type="ChEBI" id="CHEBI:145989"/>
    </ligand>
</feature>
<comment type="caution">
    <text evidence="11">The sequence shown here is derived from an EMBL/GenBank/DDBJ whole genome shotgun (WGS) entry which is preliminary data.</text>
</comment>
<keyword evidence="4 8" id="KW-0028">Amino-acid biosynthesis</keyword>
<dbReference type="InterPro" id="IPR023193">
    <property type="entry name" value="EPSP_synthase_CS"/>
</dbReference>
<dbReference type="NCBIfam" id="TIGR01356">
    <property type="entry name" value="aroA"/>
    <property type="match status" value="1"/>
</dbReference>
<feature type="binding site" evidence="8">
    <location>
        <position position="188"/>
    </location>
    <ligand>
        <name>3-phosphoshikimate</name>
        <dbReference type="ChEBI" id="CHEBI:145989"/>
    </ligand>
</feature>
<feature type="binding site" evidence="8">
    <location>
        <position position="188"/>
    </location>
    <ligand>
        <name>phosphoenolpyruvate</name>
        <dbReference type="ChEBI" id="CHEBI:58702"/>
    </ligand>
</feature>
<keyword evidence="3 8" id="KW-0963">Cytoplasm</keyword>
<feature type="binding site" evidence="8">
    <location>
        <position position="187"/>
    </location>
    <ligand>
        <name>3-phosphoshikimate</name>
        <dbReference type="ChEBI" id="CHEBI:145989"/>
    </ligand>
</feature>
<evidence type="ECO:0000313" key="11">
    <source>
        <dbReference type="EMBL" id="MCC2033463.1"/>
    </source>
</evidence>
<evidence type="ECO:0000256" key="3">
    <source>
        <dbReference type="ARBA" id="ARBA00022490"/>
    </source>
</evidence>
<dbReference type="FunFam" id="3.65.10.10:FF:000010">
    <property type="entry name" value="3-phosphoshikimate 1-carboxyvinyltransferase"/>
    <property type="match status" value="1"/>
</dbReference>
<comment type="caution">
    <text evidence="8">Lacks conserved residue(s) required for the propagation of feature annotation.</text>
</comment>
<feature type="binding site" evidence="8">
    <location>
        <position position="402"/>
    </location>
    <ligand>
        <name>phosphoenolpyruvate</name>
        <dbReference type="ChEBI" id="CHEBI:58702"/>
    </ligand>
</feature>
<dbReference type="FunFam" id="3.65.10.10:FF:000011">
    <property type="entry name" value="3-phosphoshikimate 1-carboxyvinyltransferase"/>
    <property type="match status" value="1"/>
</dbReference>
<feature type="region of interest" description="Disordered" evidence="9">
    <location>
        <begin position="441"/>
        <end position="463"/>
    </location>
</feature>
<dbReference type="EC" id="2.5.1.19" evidence="8"/>
<comment type="subunit">
    <text evidence="8">Monomer.</text>
</comment>
<feature type="binding site" evidence="8">
    <location>
        <position position="37"/>
    </location>
    <ligand>
        <name>3-phosphoshikimate</name>
        <dbReference type="ChEBI" id="CHEBI:145989"/>
    </ligand>
</feature>
<sequence length="463" mass="47896">MTADGYSLSSAPVGRGHWRAPIAGGPLHATVTVPGSKSLTNRELVLASLADGPSRLIAPLHSDDSARMIDALRSLGVGIELVPGSGLYGDDIEVTPVWPLRGDTEVDCGQAGTVMRFVAGLGGFSHGDVTLTAHESALHRPMGAMITALRDVGVDIDDGARWALPFIVRGHGHVRGGEVTIDASASSQFVSGLLLAAPRFDVGLHLLHAGARLPSIPHIDMTVEALAHRGVHVERPGVGEWIVPAGPIRGKDVAIEPDLSNAAPFLAAAMIVGGSVSVTGWPAHSTQPGAMLTEILSLMGARVSRRGGALTVTAGAGIQGIDLDLSAAGELTPTIFALAAFADAPSTLHGIGHIRGHETDRIAALVAELRGLGGEAHELPDGIRIVPRALHGGTWHSYHDHRMATTGALIGLSVPGVDVDDIGTTAKTMPEFPQIWQRMLDDDGSTADHGTGGPLSTETIRAS</sequence>
<dbReference type="Proteomes" id="UP001139354">
    <property type="component" value="Unassembled WGS sequence"/>
</dbReference>
<dbReference type="Gene3D" id="3.65.10.10">
    <property type="entry name" value="Enolpyruvate transferase domain"/>
    <property type="match status" value="2"/>
</dbReference>
<dbReference type="Pfam" id="PF00275">
    <property type="entry name" value="EPSP_synthase"/>
    <property type="match status" value="1"/>
</dbReference>
<evidence type="ECO:0000256" key="1">
    <source>
        <dbReference type="ARBA" id="ARBA00004811"/>
    </source>
</evidence>
<dbReference type="InterPro" id="IPR013792">
    <property type="entry name" value="RNA3'P_cycl/enolpyr_Trfase_a/b"/>
</dbReference>
<comment type="function">
    <text evidence="8">Catalyzes the transfer of the enolpyruvyl moiety of phosphoenolpyruvate (PEP) to the 5-hydroxyl of shikimate-3-phosphate (S3P) to produce enolpyruvyl shikimate-3-phosphate and inorganic phosphate.</text>
</comment>
<feature type="binding site" evidence="8">
    <location>
        <position position="42"/>
    </location>
    <ligand>
        <name>3-phosphoshikimate</name>
        <dbReference type="ChEBI" id="CHEBI:145989"/>
    </ligand>
</feature>
<evidence type="ECO:0000256" key="2">
    <source>
        <dbReference type="ARBA" id="ARBA00009948"/>
    </source>
</evidence>
<evidence type="ECO:0000256" key="9">
    <source>
        <dbReference type="SAM" id="MobiDB-lite"/>
    </source>
</evidence>
<comment type="similarity">
    <text evidence="2 8">Belongs to the EPSP synthase family.</text>
</comment>
<dbReference type="PANTHER" id="PTHR21090:SF5">
    <property type="entry name" value="PENTAFUNCTIONAL AROM POLYPEPTIDE"/>
    <property type="match status" value="1"/>
</dbReference>
<dbReference type="GO" id="GO:0008652">
    <property type="term" value="P:amino acid biosynthetic process"/>
    <property type="evidence" value="ECO:0007669"/>
    <property type="project" value="UniProtKB-KW"/>
</dbReference>
<protein>
    <recommendedName>
        <fullName evidence="8">3-phosphoshikimate 1-carboxyvinyltransferase</fullName>
        <ecNumber evidence="8">2.5.1.19</ecNumber>
    </recommendedName>
    <alternativeName>
        <fullName evidence="8">5-enolpyruvylshikimate-3-phosphate synthase</fullName>
        <shortName evidence="8">EPSP synthase</shortName>
        <shortName evidence="8">EPSPS</shortName>
    </alternativeName>
</protein>
<dbReference type="PANTHER" id="PTHR21090">
    <property type="entry name" value="AROM/DEHYDROQUINATE SYNTHASE"/>
    <property type="match status" value="1"/>
</dbReference>
<feature type="binding site" evidence="8">
    <location>
        <position position="361"/>
    </location>
    <ligand>
        <name>phosphoenolpyruvate</name>
        <dbReference type="ChEBI" id="CHEBI:58702"/>
    </ligand>
</feature>
<evidence type="ECO:0000256" key="4">
    <source>
        <dbReference type="ARBA" id="ARBA00022605"/>
    </source>
</evidence>
<accession>A0A9X1S4T3</accession>
<dbReference type="PROSITE" id="PS00885">
    <property type="entry name" value="EPSP_SYNTHASE_2"/>
    <property type="match status" value="1"/>
</dbReference>
<dbReference type="GO" id="GO:0005737">
    <property type="term" value="C:cytoplasm"/>
    <property type="evidence" value="ECO:0007669"/>
    <property type="project" value="UniProtKB-SubCell"/>
</dbReference>
<dbReference type="EMBL" id="JAGTTN010000005">
    <property type="protein sequence ID" value="MCC2033463.1"/>
    <property type="molecule type" value="Genomic_DNA"/>
</dbReference>
<dbReference type="GO" id="GO:0003866">
    <property type="term" value="F:3-phosphoshikimate 1-carboxyvinyltransferase activity"/>
    <property type="evidence" value="ECO:0007669"/>
    <property type="project" value="UniProtKB-UniRule"/>
</dbReference>
<feature type="binding site" evidence="8">
    <location>
        <position position="112"/>
    </location>
    <ligand>
        <name>phosphoenolpyruvate</name>
        <dbReference type="ChEBI" id="CHEBI:58702"/>
    </ligand>
</feature>
<reference evidence="11" key="1">
    <citation type="submission" date="2021-04" db="EMBL/GenBank/DDBJ databases">
        <title>Microbacterium tenobrionis sp. nov. and Microbacterium allomyrinae sp. nov., isolated from larvae of Tenobrio molitor and Allomyrina dichotoma, respectively.</title>
        <authorList>
            <person name="Lee S.D."/>
        </authorList>
    </citation>
    <scope>NUCLEOTIDE SEQUENCE</scope>
    <source>
        <strain evidence="11">BWT-G7</strain>
    </source>
</reference>
<feature type="binding site" evidence="8">
    <location>
        <position position="357"/>
    </location>
    <ligand>
        <name>3-phosphoshikimate</name>
        <dbReference type="ChEBI" id="CHEBI:145989"/>
    </ligand>
</feature>
<feature type="active site" description="Proton acceptor" evidence="8">
    <location>
        <position position="330"/>
    </location>
</feature>
<comment type="pathway">
    <text evidence="1 8">Metabolic intermediate biosynthesis; chorismate biosynthesis; chorismate from D-erythrose 4-phosphate and phosphoenolpyruvate: step 6/7.</text>
</comment>
<proteinExistence type="inferred from homology"/>
<dbReference type="InterPro" id="IPR006264">
    <property type="entry name" value="EPSP_synthase"/>
</dbReference>
<dbReference type="SUPFAM" id="SSF55205">
    <property type="entry name" value="EPT/RTPC-like"/>
    <property type="match status" value="1"/>
</dbReference>
<comment type="subcellular location">
    <subcellularLocation>
        <location evidence="8">Cytoplasm</location>
    </subcellularLocation>
</comment>
<feature type="binding site" evidence="8">
    <location>
        <position position="140"/>
    </location>
    <ligand>
        <name>phosphoenolpyruvate</name>
        <dbReference type="ChEBI" id="CHEBI:58702"/>
    </ligand>
</feature>
<name>A0A9X1S4T3_9MICO</name>
<keyword evidence="5 8" id="KW-0808">Transferase</keyword>
<feature type="binding site" evidence="8">
    <location>
        <position position="215"/>
    </location>
    <ligand>
        <name>3-phosphoshikimate</name>
        <dbReference type="ChEBI" id="CHEBI:145989"/>
    </ligand>
</feature>
<evidence type="ECO:0000259" key="10">
    <source>
        <dbReference type="Pfam" id="PF00275"/>
    </source>
</evidence>
<dbReference type="PIRSF" id="PIRSF000505">
    <property type="entry name" value="EPSPS"/>
    <property type="match status" value="1"/>
</dbReference>
<feature type="binding site" evidence="8">
    <location>
        <position position="427"/>
    </location>
    <ligand>
        <name>phosphoenolpyruvate</name>
        <dbReference type="ChEBI" id="CHEBI:58702"/>
    </ligand>
</feature>
<dbReference type="InterPro" id="IPR001986">
    <property type="entry name" value="Enolpyruvate_Tfrase_dom"/>
</dbReference>
<feature type="compositionally biased region" description="Polar residues" evidence="9">
    <location>
        <begin position="454"/>
        <end position="463"/>
    </location>
</feature>
<dbReference type="InterPro" id="IPR036968">
    <property type="entry name" value="Enolpyruvate_Tfrase_sf"/>
</dbReference>
<evidence type="ECO:0000256" key="5">
    <source>
        <dbReference type="ARBA" id="ARBA00022679"/>
    </source>
</evidence>
<dbReference type="HAMAP" id="MF_00210">
    <property type="entry name" value="EPSP_synth"/>
    <property type="match status" value="1"/>
</dbReference>
<keyword evidence="6 8" id="KW-0057">Aromatic amino acid biosynthesis</keyword>
<feature type="binding site" evidence="8">
    <location>
        <position position="37"/>
    </location>
    <ligand>
        <name>phosphoenolpyruvate</name>
        <dbReference type="ChEBI" id="CHEBI:58702"/>
    </ligand>
</feature>
<feature type="binding site" evidence="8">
    <location>
        <position position="186"/>
    </location>
    <ligand>
        <name>3-phosphoshikimate</name>
        <dbReference type="ChEBI" id="CHEBI:145989"/>
    </ligand>
</feature>
<feature type="domain" description="Enolpyruvate transferase" evidence="10">
    <location>
        <begin position="24"/>
        <end position="435"/>
    </location>
</feature>
<evidence type="ECO:0000256" key="8">
    <source>
        <dbReference type="HAMAP-Rule" id="MF_00210"/>
    </source>
</evidence>
<dbReference type="AlphaFoldDB" id="A0A9X1S4T3"/>
<dbReference type="GO" id="GO:0009073">
    <property type="term" value="P:aromatic amino acid family biosynthetic process"/>
    <property type="evidence" value="ECO:0007669"/>
    <property type="project" value="UniProtKB-KW"/>
</dbReference>
<dbReference type="GO" id="GO:0009423">
    <property type="term" value="P:chorismate biosynthetic process"/>
    <property type="evidence" value="ECO:0007669"/>
    <property type="project" value="UniProtKB-UniRule"/>
</dbReference>
<dbReference type="CDD" id="cd01556">
    <property type="entry name" value="EPSP_synthase"/>
    <property type="match status" value="1"/>
</dbReference>
<organism evidence="11 12">
    <name type="scientific">Microbacterium allomyrinae</name>
    <dbReference type="NCBI Taxonomy" id="2830666"/>
    <lineage>
        <taxon>Bacteria</taxon>
        <taxon>Bacillati</taxon>
        <taxon>Actinomycetota</taxon>
        <taxon>Actinomycetes</taxon>
        <taxon>Micrococcales</taxon>
        <taxon>Microbacteriaceae</taxon>
        <taxon>Microbacterium</taxon>
    </lineage>
</organism>
<evidence type="ECO:0000256" key="6">
    <source>
        <dbReference type="ARBA" id="ARBA00023141"/>
    </source>
</evidence>
<dbReference type="RefSeq" id="WP_229385473.1">
    <property type="nucleotide sequence ID" value="NZ_JAGTTN010000005.1"/>
</dbReference>